<keyword evidence="2" id="KW-1185">Reference proteome</keyword>
<dbReference type="EMBL" id="JBHFEH010000006">
    <property type="protein sequence ID" value="KAL2057053.1"/>
    <property type="molecule type" value="Genomic_DNA"/>
</dbReference>
<organism evidence="1 2">
    <name type="scientific">Lepraria finkii</name>
    <dbReference type="NCBI Taxonomy" id="1340010"/>
    <lineage>
        <taxon>Eukaryota</taxon>
        <taxon>Fungi</taxon>
        <taxon>Dikarya</taxon>
        <taxon>Ascomycota</taxon>
        <taxon>Pezizomycotina</taxon>
        <taxon>Lecanoromycetes</taxon>
        <taxon>OSLEUM clade</taxon>
        <taxon>Lecanoromycetidae</taxon>
        <taxon>Lecanorales</taxon>
        <taxon>Lecanorineae</taxon>
        <taxon>Stereocaulaceae</taxon>
        <taxon>Lepraria</taxon>
    </lineage>
</organism>
<dbReference type="Gene3D" id="3.20.20.140">
    <property type="entry name" value="Metal-dependent hydrolases"/>
    <property type="match status" value="1"/>
</dbReference>
<protein>
    <submittedName>
        <fullName evidence="1">Uncharacterized protein</fullName>
    </submittedName>
</protein>
<dbReference type="PANTHER" id="PTHR43569:SF2">
    <property type="entry name" value="AMIDOHYDROLASE-RELATED DOMAIN-CONTAINING PROTEIN"/>
    <property type="match status" value="1"/>
</dbReference>
<dbReference type="PANTHER" id="PTHR43569">
    <property type="entry name" value="AMIDOHYDROLASE"/>
    <property type="match status" value="1"/>
</dbReference>
<name>A0ABR4BM68_9LECA</name>
<comment type="caution">
    <text evidence="1">The sequence shown here is derived from an EMBL/GenBank/DDBJ whole genome shotgun (WGS) entry which is preliminary data.</text>
</comment>
<reference evidence="1 2" key="1">
    <citation type="submission" date="2024-09" db="EMBL/GenBank/DDBJ databases">
        <title>Rethinking Asexuality: The Enigmatic Case of Functional Sexual Genes in Lepraria (Stereocaulaceae).</title>
        <authorList>
            <person name="Doellman M."/>
            <person name="Sun Y."/>
            <person name="Barcenas-Pena A."/>
            <person name="Lumbsch H.T."/>
            <person name="Grewe F."/>
        </authorList>
    </citation>
    <scope>NUCLEOTIDE SEQUENCE [LARGE SCALE GENOMIC DNA]</scope>
    <source>
        <strain evidence="1 2">Grewe 0041</strain>
    </source>
</reference>
<sequence length="114" mass="13147">MVRGSGNASKELKERFGCEDSKANSLIKGARYPFENDHRRKLLEPAFISSLQWLGRRGFTFDMAFEPRKKTPWQLSDAVELLNEVYKGVEDKDRVKWVINYMCMLDAKDPETGG</sequence>
<accession>A0ABR4BM68</accession>
<evidence type="ECO:0000313" key="2">
    <source>
        <dbReference type="Proteomes" id="UP001590951"/>
    </source>
</evidence>
<dbReference type="Proteomes" id="UP001590951">
    <property type="component" value="Unassembled WGS sequence"/>
</dbReference>
<proteinExistence type="predicted"/>
<dbReference type="InterPro" id="IPR052350">
    <property type="entry name" value="Metallo-dep_Lactonases"/>
</dbReference>
<gene>
    <name evidence="1" type="ORF">ABVK25_002792</name>
</gene>
<evidence type="ECO:0000313" key="1">
    <source>
        <dbReference type="EMBL" id="KAL2057053.1"/>
    </source>
</evidence>